<evidence type="ECO:0000313" key="1">
    <source>
        <dbReference type="EMBL" id="PRP68599.1"/>
    </source>
</evidence>
<accession>A0A2S9WYQ2</accession>
<proteinExistence type="predicted"/>
<dbReference type="RefSeq" id="WP_106078194.1">
    <property type="nucleotide sequence ID" value="NZ_MTBD01000097.1"/>
</dbReference>
<dbReference type="AlphaFoldDB" id="A0A2S9WYQ2"/>
<dbReference type="EMBL" id="MTBD01000097">
    <property type="protein sequence ID" value="PRP68599.1"/>
    <property type="molecule type" value="Genomic_DNA"/>
</dbReference>
<comment type="caution">
    <text evidence="1">The sequence shown here is derived from an EMBL/GenBank/DDBJ whole genome shotgun (WGS) entry which is preliminary data.</text>
</comment>
<gene>
    <name evidence="1" type="ORF">BUE93_21395</name>
</gene>
<name>A0A2S9WYQ2_9NEIS</name>
<reference evidence="1 2" key="1">
    <citation type="submission" date="2017-01" db="EMBL/GenBank/DDBJ databases">
        <title>New insights into the genetic diversity of Chromobacterium isolated from tropical freshwater lake.</title>
        <authorList>
            <person name="Santos A.B."/>
            <person name="Nascimento A.M."/>
            <person name="Da Silva P.C."/>
        </authorList>
    </citation>
    <scope>NUCLEOTIDE SEQUENCE [LARGE SCALE GENOMIC DNA]</scope>
    <source>
        <strain evidence="1 2">56AF</strain>
    </source>
</reference>
<sequence length="171" mass="18992">MNHQIDVVSVVRKALEVLSAVGGKAIDYGKQPGGGEFAGAAVMDYEAAVAINAAMIDLKPEWNLALMWKVLNNDPRDGWAACQDLACFASHHLGPAGDKFGREGLLYWVRHWARRDGSSREAAWKFGCGYDTHQRYYRETVEPLLSGWFIAAKGELEPVIARYFENFVEAA</sequence>
<dbReference type="Proteomes" id="UP000239469">
    <property type="component" value="Unassembled WGS sequence"/>
</dbReference>
<organism evidence="1 2">
    <name type="scientific">Chromobacterium amazonense</name>
    <dbReference type="NCBI Taxonomy" id="1382803"/>
    <lineage>
        <taxon>Bacteria</taxon>
        <taxon>Pseudomonadati</taxon>
        <taxon>Pseudomonadota</taxon>
        <taxon>Betaproteobacteria</taxon>
        <taxon>Neisseriales</taxon>
        <taxon>Chromobacteriaceae</taxon>
        <taxon>Chromobacterium</taxon>
    </lineage>
</organism>
<dbReference type="OrthoDB" id="8593990at2"/>
<protein>
    <submittedName>
        <fullName evidence="1">Uncharacterized protein</fullName>
    </submittedName>
</protein>
<evidence type="ECO:0000313" key="2">
    <source>
        <dbReference type="Proteomes" id="UP000239469"/>
    </source>
</evidence>